<keyword evidence="3" id="KW-1185">Reference proteome</keyword>
<organism evidence="2 3">
    <name type="scientific">Pyrus ussuriensis x Pyrus communis</name>
    <dbReference type="NCBI Taxonomy" id="2448454"/>
    <lineage>
        <taxon>Eukaryota</taxon>
        <taxon>Viridiplantae</taxon>
        <taxon>Streptophyta</taxon>
        <taxon>Embryophyta</taxon>
        <taxon>Tracheophyta</taxon>
        <taxon>Spermatophyta</taxon>
        <taxon>Magnoliopsida</taxon>
        <taxon>eudicotyledons</taxon>
        <taxon>Gunneridae</taxon>
        <taxon>Pentapetalae</taxon>
        <taxon>rosids</taxon>
        <taxon>fabids</taxon>
        <taxon>Rosales</taxon>
        <taxon>Rosaceae</taxon>
        <taxon>Amygdaloideae</taxon>
        <taxon>Maleae</taxon>
        <taxon>Pyrus</taxon>
    </lineage>
</organism>
<feature type="region of interest" description="Disordered" evidence="1">
    <location>
        <begin position="1"/>
        <end position="24"/>
    </location>
</feature>
<dbReference type="EMBL" id="SMOL01000372">
    <property type="protein sequence ID" value="KAB2619901.1"/>
    <property type="molecule type" value="Genomic_DNA"/>
</dbReference>
<sequence length="82" mass="9307">MADSGTRLSKTTNGKGSGKDLPRTKCSADWKYWRAIPDELKMHMIDELAATDNAFKSRFREWKFDNECTAALQQEPEVPADV</sequence>
<dbReference type="AlphaFoldDB" id="A0A5N5H156"/>
<name>A0A5N5H156_9ROSA</name>
<evidence type="ECO:0000313" key="3">
    <source>
        <dbReference type="Proteomes" id="UP000327157"/>
    </source>
</evidence>
<evidence type="ECO:0000256" key="1">
    <source>
        <dbReference type="SAM" id="MobiDB-lite"/>
    </source>
</evidence>
<proteinExistence type="predicted"/>
<gene>
    <name evidence="2" type="ORF">D8674_037467</name>
</gene>
<protein>
    <submittedName>
        <fullName evidence="2">Uncharacterized protein</fullName>
    </submittedName>
</protein>
<evidence type="ECO:0000313" key="2">
    <source>
        <dbReference type="EMBL" id="KAB2619901.1"/>
    </source>
</evidence>
<dbReference type="Proteomes" id="UP000327157">
    <property type="component" value="Unassembled WGS sequence"/>
</dbReference>
<reference evidence="2 3" key="1">
    <citation type="submission" date="2019-09" db="EMBL/GenBank/DDBJ databases">
        <authorList>
            <person name="Ou C."/>
        </authorList>
    </citation>
    <scope>NUCLEOTIDE SEQUENCE [LARGE SCALE GENOMIC DNA]</scope>
    <source>
        <strain evidence="2">S2</strain>
        <tissue evidence="2">Leaf</tissue>
    </source>
</reference>
<feature type="compositionally biased region" description="Polar residues" evidence="1">
    <location>
        <begin position="1"/>
        <end position="14"/>
    </location>
</feature>
<accession>A0A5N5H156</accession>
<reference evidence="2 3" key="2">
    <citation type="submission" date="2019-11" db="EMBL/GenBank/DDBJ databases">
        <title>A de novo genome assembly of a pear dwarfing rootstock.</title>
        <authorList>
            <person name="Wang F."/>
            <person name="Wang J."/>
            <person name="Li S."/>
            <person name="Zhang Y."/>
            <person name="Fang M."/>
            <person name="Ma L."/>
            <person name="Zhao Y."/>
            <person name="Jiang S."/>
        </authorList>
    </citation>
    <scope>NUCLEOTIDE SEQUENCE [LARGE SCALE GENOMIC DNA]</scope>
    <source>
        <strain evidence="2">S2</strain>
        <tissue evidence="2">Leaf</tissue>
    </source>
</reference>
<comment type="caution">
    <text evidence="2">The sequence shown here is derived from an EMBL/GenBank/DDBJ whole genome shotgun (WGS) entry which is preliminary data.</text>
</comment>